<accession>A0A2P2P782</accession>
<organism evidence="2">
    <name type="scientific">Rhizophora mucronata</name>
    <name type="common">Asiatic mangrove</name>
    <dbReference type="NCBI Taxonomy" id="61149"/>
    <lineage>
        <taxon>Eukaryota</taxon>
        <taxon>Viridiplantae</taxon>
        <taxon>Streptophyta</taxon>
        <taxon>Embryophyta</taxon>
        <taxon>Tracheophyta</taxon>
        <taxon>Spermatophyta</taxon>
        <taxon>Magnoliopsida</taxon>
        <taxon>eudicotyledons</taxon>
        <taxon>Gunneridae</taxon>
        <taxon>Pentapetalae</taxon>
        <taxon>rosids</taxon>
        <taxon>fabids</taxon>
        <taxon>Malpighiales</taxon>
        <taxon>Rhizophoraceae</taxon>
        <taxon>Rhizophora</taxon>
    </lineage>
</organism>
<sequence length="37" mass="4445">MVKHIARSKNENRRQLQSHTKSVTMYHEWQQALAHVT</sequence>
<name>A0A2P2P782_RHIMU</name>
<feature type="region of interest" description="Disordered" evidence="1">
    <location>
        <begin position="1"/>
        <end position="23"/>
    </location>
</feature>
<proteinExistence type="predicted"/>
<reference evidence="2" key="1">
    <citation type="submission" date="2018-02" db="EMBL/GenBank/DDBJ databases">
        <title>Rhizophora mucronata_Transcriptome.</title>
        <authorList>
            <person name="Meera S.P."/>
            <person name="Sreeshan A."/>
            <person name="Augustine A."/>
        </authorList>
    </citation>
    <scope>NUCLEOTIDE SEQUENCE</scope>
    <source>
        <tissue evidence="2">Leaf</tissue>
    </source>
</reference>
<evidence type="ECO:0000256" key="1">
    <source>
        <dbReference type="SAM" id="MobiDB-lite"/>
    </source>
</evidence>
<dbReference type="AlphaFoldDB" id="A0A2P2P782"/>
<protein>
    <submittedName>
        <fullName evidence="2">Uncharacterized protein</fullName>
    </submittedName>
</protein>
<evidence type="ECO:0000313" key="2">
    <source>
        <dbReference type="EMBL" id="MBX50605.1"/>
    </source>
</evidence>
<dbReference type="EMBL" id="GGEC01070121">
    <property type="protein sequence ID" value="MBX50605.1"/>
    <property type="molecule type" value="Transcribed_RNA"/>
</dbReference>